<evidence type="ECO:0000256" key="7">
    <source>
        <dbReference type="ARBA" id="ARBA00056181"/>
    </source>
</evidence>
<evidence type="ECO:0000256" key="8">
    <source>
        <dbReference type="PIRNR" id="PIRNR003107"/>
    </source>
</evidence>
<feature type="domain" description="PhoU" evidence="9">
    <location>
        <begin position="23"/>
        <end position="109"/>
    </location>
</feature>
<dbReference type="GO" id="GO:0006817">
    <property type="term" value="P:phosphate ion transport"/>
    <property type="evidence" value="ECO:0007669"/>
    <property type="project" value="UniProtKB-KW"/>
</dbReference>
<evidence type="ECO:0000256" key="1">
    <source>
        <dbReference type="ARBA" id="ARBA00004496"/>
    </source>
</evidence>
<dbReference type="InterPro" id="IPR028366">
    <property type="entry name" value="PhoU"/>
</dbReference>
<evidence type="ECO:0000256" key="6">
    <source>
        <dbReference type="ARBA" id="ARBA00022592"/>
    </source>
</evidence>
<organism evidence="10 11">
    <name type="scientific">Gemmobacter aquaticus</name>
    <dbReference type="NCBI Taxonomy" id="490185"/>
    <lineage>
        <taxon>Bacteria</taxon>
        <taxon>Pseudomonadati</taxon>
        <taxon>Pseudomonadota</taxon>
        <taxon>Alphaproteobacteria</taxon>
        <taxon>Rhodobacterales</taxon>
        <taxon>Paracoccaceae</taxon>
        <taxon>Gemmobacter</taxon>
    </lineage>
</organism>
<keyword evidence="4 8" id="KW-0813">Transport</keyword>
<dbReference type="InterPro" id="IPR026022">
    <property type="entry name" value="PhoU_dom"/>
</dbReference>
<comment type="subcellular location">
    <subcellularLocation>
        <location evidence="1 8">Cytoplasm</location>
    </subcellularLocation>
</comment>
<dbReference type="GO" id="GO:0005737">
    <property type="term" value="C:cytoplasm"/>
    <property type="evidence" value="ECO:0007669"/>
    <property type="project" value="UniProtKB-SubCell"/>
</dbReference>
<protein>
    <recommendedName>
        <fullName evidence="8">Phosphate-specific transport system accessory protein PhoU</fullName>
    </recommendedName>
</protein>
<comment type="function">
    <text evidence="7 8">Plays a role in the regulation of phosphate uptake.</text>
</comment>
<comment type="subunit">
    <text evidence="3 8">Homodimer.</text>
</comment>
<keyword evidence="11" id="KW-1185">Reference proteome</keyword>
<keyword evidence="5 8" id="KW-0963">Cytoplasm</keyword>
<feature type="domain" description="PhoU" evidence="9">
    <location>
        <begin position="126"/>
        <end position="211"/>
    </location>
</feature>
<evidence type="ECO:0000256" key="4">
    <source>
        <dbReference type="ARBA" id="ARBA00022448"/>
    </source>
</evidence>
<dbReference type="Gene3D" id="1.20.58.220">
    <property type="entry name" value="Phosphate transport system protein phou homolog 2, domain 2"/>
    <property type="match status" value="2"/>
</dbReference>
<comment type="caution">
    <text evidence="10">The sequence shown here is derived from an EMBL/GenBank/DDBJ whole genome shotgun (WGS) entry which is preliminary data.</text>
</comment>
<accession>A0A918DC94</accession>
<dbReference type="GO" id="GO:0030643">
    <property type="term" value="P:intracellular phosphate ion homeostasis"/>
    <property type="evidence" value="ECO:0007669"/>
    <property type="project" value="InterPro"/>
</dbReference>
<evidence type="ECO:0000256" key="3">
    <source>
        <dbReference type="ARBA" id="ARBA00011738"/>
    </source>
</evidence>
<proteinExistence type="inferred from homology"/>
<dbReference type="NCBIfam" id="TIGR02135">
    <property type="entry name" value="phoU_full"/>
    <property type="match status" value="1"/>
</dbReference>
<dbReference type="GO" id="GO:0045936">
    <property type="term" value="P:negative regulation of phosphate metabolic process"/>
    <property type="evidence" value="ECO:0007669"/>
    <property type="project" value="InterPro"/>
</dbReference>
<dbReference type="RefSeq" id="WP_146286549.1">
    <property type="nucleotide sequence ID" value="NZ_BMLP01000002.1"/>
</dbReference>
<dbReference type="AlphaFoldDB" id="A0A918DC94"/>
<dbReference type="PANTHER" id="PTHR42930:SF3">
    <property type="entry name" value="PHOSPHATE-SPECIFIC TRANSPORT SYSTEM ACCESSORY PROTEIN PHOU"/>
    <property type="match status" value="1"/>
</dbReference>
<evidence type="ECO:0000256" key="2">
    <source>
        <dbReference type="ARBA" id="ARBA00008107"/>
    </source>
</evidence>
<gene>
    <name evidence="10" type="primary">phoU</name>
    <name evidence="10" type="ORF">GCM10010991_16350</name>
</gene>
<reference evidence="10 11" key="1">
    <citation type="journal article" date="2014" name="Int. J. Syst. Evol. Microbiol.">
        <title>Complete genome sequence of Corynebacterium casei LMG S-19264T (=DSM 44701T), isolated from a smear-ripened cheese.</title>
        <authorList>
            <consortium name="US DOE Joint Genome Institute (JGI-PGF)"/>
            <person name="Walter F."/>
            <person name="Albersmeier A."/>
            <person name="Kalinowski J."/>
            <person name="Ruckert C."/>
        </authorList>
    </citation>
    <scope>NUCLEOTIDE SEQUENCE [LARGE SCALE GENOMIC DNA]</scope>
    <source>
        <strain evidence="10 11">CGMCC 1.7029</strain>
    </source>
</reference>
<dbReference type="InterPro" id="IPR038078">
    <property type="entry name" value="PhoU-like_sf"/>
</dbReference>
<name>A0A918DC94_9RHOB</name>
<dbReference type="Proteomes" id="UP000598196">
    <property type="component" value="Unassembled WGS sequence"/>
</dbReference>
<evidence type="ECO:0000313" key="10">
    <source>
        <dbReference type="EMBL" id="GGO30985.1"/>
    </source>
</evidence>
<dbReference type="FunFam" id="1.20.58.220:FF:000004">
    <property type="entry name" value="Phosphate-specific transport system accessory protein PhoU"/>
    <property type="match status" value="1"/>
</dbReference>
<keyword evidence="6 8" id="KW-0592">Phosphate transport</keyword>
<dbReference type="PIRSF" id="PIRSF003107">
    <property type="entry name" value="PhoU"/>
    <property type="match status" value="1"/>
</dbReference>
<evidence type="ECO:0000259" key="9">
    <source>
        <dbReference type="Pfam" id="PF01895"/>
    </source>
</evidence>
<dbReference type="EMBL" id="BMLP01000002">
    <property type="protein sequence ID" value="GGO30985.1"/>
    <property type="molecule type" value="Genomic_DNA"/>
</dbReference>
<sequence>MINEKHIVSSFDRDLESVQAMVMKMGGLVEAAMLDAAQALDTRDEELAAKVRANDSAIDSMEDQIQHECARLIAVRTPAATDLRTVLSVMRIAGQLERCGDYAKNLAKRSLVLSQLPQIDGATGSIRRMSRTVVMQLKDALDAYIARDLKLAHEVRQRDQEIDQMYNGLFREFLTHMLEDPRNITTCMHLHFIAKNIERVGDHATGIAEQVIYLVEGQLPTDERPKDSGVSALAAASRMEG</sequence>
<dbReference type="PANTHER" id="PTHR42930">
    <property type="entry name" value="PHOSPHATE-SPECIFIC TRANSPORT SYSTEM ACCESSORY PROTEIN PHOU"/>
    <property type="match status" value="1"/>
</dbReference>
<dbReference type="Pfam" id="PF01895">
    <property type="entry name" value="PhoU"/>
    <property type="match status" value="2"/>
</dbReference>
<evidence type="ECO:0000313" key="11">
    <source>
        <dbReference type="Proteomes" id="UP000598196"/>
    </source>
</evidence>
<evidence type="ECO:0000256" key="5">
    <source>
        <dbReference type="ARBA" id="ARBA00022490"/>
    </source>
</evidence>
<dbReference type="SUPFAM" id="SSF109755">
    <property type="entry name" value="PhoU-like"/>
    <property type="match status" value="1"/>
</dbReference>
<dbReference type="OrthoDB" id="9814256at2"/>
<comment type="similarity">
    <text evidence="2 8">Belongs to the PhoU family.</text>
</comment>